<gene>
    <name evidence="1" type="ordered locus">LCGL_1131</name>
</gene>
<protein>
    <recommendedName>
        <fullName evidence="3">Uracil DNA glycosylase superfamily protein</fullName>
    </recommendedName>
</protein>
<dbReference type="HOGENOM" id="CLU_1530635_0_0_9"/>
<evidence type="ECO:0000313" key="1">
    <source>
        <dbReference type="EMBL" id="BAK60591.1"/>
    </source>
</evidence>
<evidence type="ECO:0008006" key="3">
    <source>
        <dbReference type="Google" id="ProtNLM"/>
    </source>
</evidence>
<proteinExistence type="predicted"/>
<keyword evidence="2" id="KW-1185">Reference proteome</keyword>
<name>F9VE40_LACGL</name>
<dbReference type="Proteomes" id="UP000008520">
    <property type="component" value="Chromosome"/>
</dbReference>
<dbReference type="STRING" id="420890.LCGL_1131"/>
<dbReference type="RefSeq" id="WP_014024898.1">
    <property type="nucleotide sequence ID" value="NC_017490.1"/>
</dbReference>
<evidence type="ECO:0000313" key="2">
    <source>
        <dbReference type="Proteomes" id="UP000008520"/>
    </source>
</evidence>
<sequence>MSILIVGDDKYPEEGLVTHMTGNDYHFDVAAFIPKDISADIDAFRRIICLIYGTDKAKNQIESWTTNESSGVDVAVDILEEKHVMLVNKTNNCWKIKKFLKDNPNYKTVILLGNKAYKLKETLDKLSIDITILSYPHPSERSGDSIYWRDIDYIHKVSKYNKIEDLEKVFRIGRK</sequence>
<dbReference type="EMBL" id="AP009333">
    <property type="protein sequence ID" value="BAK60591.1"/>
    <property type="molecule type" value="Genomic_DNA"/>
</dbReference>
<organism evidence="1 2">
    <name type="scientific">Lactococcus garvieae (strain Lg2)</name>
    <name type="common">Enterococcus seriolicida</name>
    <dbReference type="NCBI Taxonomy" id="420890"/>
    <lineage>
        <taxon>Bacteria</taxon>
        <taxon>Bacillati</taxon>
        <taxon>Bacillota</taxon>
        <taxon>Bacilli</taxon>
        <taxon>Lactobacillales</taxon>
        <taxon>Streptococcaceae</taxon>
        <taxon>Lactococcus</taxon>
    </lineage>
</organism>
<dbReference type="AlphaFoldDB" id="F9VE40"/>
<dbReference type="KEGG" id="lgv:LCGL_1131"/>
<accession>F9VE40</accession>
<reference evidence="1 2" key="1">
    <citation type="journal article" date="2011" name="PLoS ONE">
        <title>Complete genome sequence and comparative analysis of the fish pathogen Lactococcus garvieae.</title>
        <authorList>
            <person name="Morita H."/>
            <person name="Toh H."/>
            <person name="Oshima K."/>
            <person name="Yoshizaki M."/>
            <person name="Kawanishi M."/>
            <person name="Nakaya K."/>
            <person name="Suzuki T."/>
            <person name="Miyauchi E."/>
            <person name="Ishii Y."/>
            <person name="Tanabe S."/>
            <person name="Murakami M."/>
            <person name="Hattori M."/>
        </authorList>
    </citation>
    <scope>NUCLEOTIDE SEQUENCE [LARGE SCALE GENOMIC DNA]</scope>
    <source>
        <strain evidence="1 2">Lg2</strain>
    </source>
</reference>